<evidence type="ECO:0000313" key="5">
    <source>
        <dbReference type="Proteomes" id="UP001596105"/>
    </source>
</evidence>
<evidence type="ECO:0000259" key="3">
    <source>
        <dbReference type="PROSITE" id="PS50075"/>
    </source>
</evidence>
<dbReference type="PROSITE" id="PS50075">
    <property type="entry name" value="CARRIER"/>
    <property type="match status" value="1"/>
</dbReference>
<evidence type="ECO:0000256" key="2">
    <source>
        <dbReference type="ARBA" id="ARBA00022553"/>
    </source>
</evidence>
<comment type="caution">
    <text evidence="4">The sequence shown here is derived from an EMBL/GenBank/DDBJ whole genome shotgun (WGS) entry which is preliminary data.</text>
</comment>
<dbReference type="SUPFAM" id="SSF47336">
    <property type="entry name" value="ACP-like"/>
    <property type="match status" value="1"/>
</dbReference>
<accession>A0ABW0LU42</accession>
<dbReference type="PROSITE" id="PS00012">
    <property type="entry name" value="PHOSPHOPANTETHEINE"/>
    <property type="match status" value="1"/>
</dbReference>
<dbReference type="InterPro" id="IPR009081">
    <property type="entry name" value="PP-bd_ACP"/>
</dbReference>
<reference evidence="5" key="1">
    <citation type="journal article" date="2019" name="Int. J. Syst. Evol. Microbiol.">
        <title>The Global Catalogue of Microorganisms (GCM) 10K type strain sequencing project: providing services to taxonomists for standard genome sequencing and annotation.</title>
        <authorList>
            <consortium name="The Broad Institute Genomics Platform"/>
            <consortium name="The Broad Institute Genome Sequencing Center for Infectious Disease"/>
            <person name="Wu L."/>
            <person name="Ma J."/>
        </authorList>
    </citation>
    <scope>NUCLEOTIDE SEQUENCE [LARGE SCALE GENOMIC DNA]</scope>
    <source>
        <strain evidence="5">CCUG 57113</strain>
    </source>
</reference>
<gene>
    <name evidence="4" type="ORF">ACFPPD_05075</name>
</gene>
<keyword evidence="1" id="KW-0596">Phosphopantetheine</keyword>
<keyword evidence="2" id="KW-0597">Phosphoprotein</keyword>
<evidence type="ECO:0000313" key="4">
    <source>
        <dbReference type="EMBL" id="MFC5468083.1"/>
    </source>
</evidence>
<name>A0ABW0LU42_9BACL</name>
<organism evidence="4 5">
    <name type="scientific">Cohnella suwonensis</name>
    <dbReference type="NCBI Taxonomy" id="696072"/>
    <lineage>
        <taxon>Bacteria</taxon>
        <taxon>Bacillati</taxon>
        <taxon>Bacillota</taxon>
        <taxon>Bacilli</taxon>
        <taxon>Bacillales</taxon>
        <taxon>Paenibacillaceae</taxon>
        <taxon>Cohnella</taxon>
    </lineage>
</organism>
<dbReference type="EMBL" id="JBHSMH010000007">
    <property type="protein sequence ID" value="MFC5468083.1"/>
    <property type="molecule type" value="Genomic_DNA"/>
</dbReference>
<sequence length="85" mass="9843">MEIYGEIADIVGMVFRMEPESLEKMSGDAPLGALGLDSLNCMEIVVHLEERFDIAFHDEDLLLDRLNTMNKLNDIVRRKREQYQT</sequence>
<dbReference type="Gene3D" id="1.10.1200.10">
    <property type="entry name" value="ACP-like"/>
    <property type="match status" value="1"/>
</dbReference>
<dbReference type="RefSeq" id="WP_209746427.1">
    <property type="nucleotide sequence ID" value="NZ_JBHSMH010000007.1"/>
</dbReference>
<keyword evidence="5" id="KW-1185">Reference proteome</keyword>
<proteinExistence type="predicted"/>
<dbReference type="InterPro" id="IPR006162">
    <property type="entry name" value="Ppantetheine_attach_site"/>
</dbReference>
<dbReference type="InterPro" id="IPR036736">
    <property type="entry name" value="ACP-like_sf"/>
</dbReference>
<feature type="domain" description="Carrier" evidence="3">
    <location>
        <begin position="1"/>
        <end position="80"/>
    </location>
</feature>
<protein>
    <submittedName>
        <fullName evidence="4">Acyl carrier protein</fullName>
    </submittedName>
</protein>
<dbReference type="Pfam" id="PF00550">
    <property type="entry name" value="PP-binding"/>
    <property type="match status" value="1"/>
</dbReference>
<dbReference type="Proteomes" id="UP001596105">
    <property type="component" value="Unassembled WGS sequence"/>
</dbReference>
<evidence type="ECO:0000256" key="1">
    <source>
        <dbReference type="ARBA" id="ARBA00022450"/>
    </source>
</evidence>